<keyword evidence="4" id="KW-1185">Reference proteome</keyword>
<dbReference type="Proteomes" id="UP000314983">
    <property type="component" value="Chromosome 20"/>
</dbReference>
<sequence>MQLIGEHQAEDRQLITEVVLAKMNQMATRAPTRTSQRPPTTILQPQEGLTEPNKTLTPRAPPQGCLQYILNCNGVAVQTK</sequence>
<reference evidence="3" key="4">
    <citation type="submission" date="2025-08" db="UniProtKB">
        <authorList>
            <consortium name="Ensembl"/>
        </authorList>
    </citation>
    <scope>IDENTIFICATION</scope>
</reference>
<dbReference type="Pfam" id="PF02750">
    <property type="entry name" value="Synapsin_C"/>
    <property type="match status" value="1"/>
</dbReference>
<dbReference type="AlphaFoldDB" id="A0A4W4FZB6"/>
<dbReference type="Ensembl" id="ENSEEET00000030984.2">
    <property type="protein sequence ID" value="ENSEEEP00000030623.2"/>
    <property type="gene ID" value="ENSEEEG00000014668.2"/>
</dbReference>
<name>A0A4W4FZB6_ELEEL</name>
<feature type="domain" description="Synapsin ATP-binding" evidence="2">
    <location>
        <begin position="1"/>
        <end position="25"/>
    </location>
</feature>
<reference evidence="4" key="2">
    <citation type="journal article" date="2017" name="Sci. Adv.">
        <title>A tail of two voltages: Proteomic comparison of the three electric organs of the electric eel.</title>
        <authorList>
            <person name="Traeger L.L."/>
            <person name="Sabat G."/>
            <person name="Barrett-Wilt G.A."/>
            <person name="Wells G.B."/>
            <person name="Sussman M.R."/>
        </authorList>
    </citation>
    <scope>NUCLEOTIDE SEQUENCE [LARGE SCALE GENOMIC DNA]</scope>
</reference>
<evidence type="ECO:0000313" key="4">
    <source>
        <dbReference type="Proteomes" id="UP000314983"/>
    </source>
</evidence>
<dbReference type="STRING" id="8005.ENSEEEP00000030623"/>
<evidence type="ECO:0000259" key="2">
    <source>
        <dbReference type="Pfam" id="PF02750"/>
    </source>
</evidence>
<feature type="compositionally biased region" description="Polar residues" evidence="1">
    <location>
        <begin position="26"/>
        <end position="44"/>
    </location>
</feature>
<evidence type="ECO:0000313" key="3">
    <source>
        <dbReference type="Ensembl" id="ENSEEEP00000030623.2"/>
    </source>
</evidence>
<reference evidence="3" key="5">
    <citation type="submission" date="2025-09" db="UniProtKB">
        <authorList>
            <consortium name="Ensembl"/>
        </authorList>
    </citation>
    <scope>IDENTIFICATION</scope>
</reference>
<dbReference type="GeneTree" id="ENSGT01000000221002"/>
<evidence type="ECO:0000256" key="1">
    <source>
        <dbReference type="SAM" id="MobiDB-lite"/>
    </source>
</evidence>
<accession>A0A4W4FZB6</accession>
<dbReference type="InterPro" id="IPR020898">
    <property type="entry name" value="Synapsin_ATP-bd_dom"/>
</dbReference>
<protein>
    <recommendedName>
        <fullName evidence="2">Synapsin ATP-binding domain-containing protein</fullName>
    </recommendedName>
</protein>
<organism evidence="3 4">
    <name type="scientific">Electrophorus electricus</name>
    <name type="common">Electric eel</name>
    <name type="synonym">Gymnotus electricus</name>
    <dbReference type="NCBI Taxonomy" id="8005"/>
    <lineage>
        <taxon>Eukaryota</taxon>
        <taxon>Metazoa</taxon>
        <taxon>Chordata</taxon>
        <taxon>Craniata</taxon>
        <taxon>Vertebrata</taxon>
        <taxon>Euteleostomi</taxon>
        <taxon>Actinopterygii</taxon>
        <taxon>Neopterygii</taxon>
        <taxon>Teleostei</taxon>
        <taxon>Ostariophysi</taxon>
        <taxon>Gymnotiformes</taxon>
        <taxon>Gymnotoidei</taxon>
        <taxon>Gymnotidae</taxon>
        <taxon>Electrophorus</taxon>
    </lineage>
</organism>
<feature type="region of interest" description="Disordered" evidence="1">
    <location>
        <begin position="26"/>
        <end position="61"/>
    </location>
</feature>
<proteinExistence type="predicted"/>
<reference evidence="3" key="3">
    <citation type="submission" date="2020-05" db="EMBL/GenBank/DDBJ databases">
        <title>Electrophorus electricus (electric eel) genome, fEleEle1, primary haplotype.</title>
        <authorList>
            <person name="Myers G."/>
            <person name="Meyer A."/>
            <person name="Fedrigo O."/>
            <person name="Formenti G."/>
            <person name="Rhie A."/>
            <person name="Tracey A."/>
            <person name="Sims Y."/>
            <person name="Jarvis E.D."/>
        </authorList>
    </citation>
    <scope>NUCLEOTIDE SEQUENCE [LARGE SCALE GENOMIC DNA]</scope>
</reference>
<reference evidence="4" key="1">
    <citation type="journal article" date="2014" name="Science">
        <title>Nonhuman genetics. Genomic basis for the convergent evolution of electric organs.</title>
        <authorList>
            <person name="Gallant J.R."/>
            <person name="Traeger L.L."/>
            <person name="Volkening J.D."/>
            <person name="Moffett H."/>
            <person name="Chen P.H."/>
            <person name="Novina C.D."/>
            <person name="Phillips G.N.Jr."/>
            <person name="Anand R."/>
            <person name="Wells G.B."/>
            <person name="Pinch M."/>
            <person name="Guth R."/>
            <person name="Unguez G.A."/>
            <person name="Albert J.S."/>
            <person name="Zakon H.H."/>
            <person name="Samanta M.P."/>
            <person name="Sussman M.R."/>
        </authorList>
    </citation>
    <scope>NUCLEOTIDE SEQUENCE [LARGE SCALE GENOMIC DNA]</scope>
</reference>